<dbReference type="PANTHER" id="PTHR32060:SF30">
    <property type="entry name" value="CARBOXY-TERMINAL PROCESSING PROTEASE CTPA"/>
    <property type="match status" value="1"/>
</dbReference>
<dbReference type="eggNOG" id="COG0793">
    <property type="taxonomic scope" value="Bacteria"/>
</dbReference>
<name>D5VNC5_CAUST</name>
<dbReference type="PANTHER" id="PTHR32060">
    <property type="entry name" value="TAIL-SPECIFIC PROTEASE"/>
    <property type="match status" value="1"/>
</dbReference>
<proteinExistence type="predicted"/>
<protein>
    <submittedName>
        <fullName evidence="3">Peptidase S41</fullName>
    </submittedName>
</protein>
<organism evidence="3 4">
    <name type="scientific">Caulobacter segnis (strain ATCC 21756 / DSM 7131 / JCM 7823 / NBRC 15250 / LMG 17158 / TK0059)</name>
    <name type="common">Mycoplana segnis</name>
    <dbReference type="NCBI Taxonomy" id="509190"/>
    <lineage>
        <taxon>Bacteria</taxon>
        <taxon>Pseudomonadati</taxon>
        <taxon>Pseudomonadota</taxon>
        <taxon>Alphaproteobacteria</taxon>
        <taxon>Caulobacterales</taxon>
        <taxon>Caulobacteraceae</taxon>
        <taxon>Caulobacter</taxon>
    </lineage>
</organism>
<dbReference type="Proteomes" id="UP000002629">
    <property type="component" value="Chromosome"/>
</dbReference>
<reference evidence="4" key="1">
    <citation type="journal article" date="2011" name="J. Bacteriol.">
        <title>Genome sequences of eight morphologically diverse alphaproteobacteria.</title>
        <authorList>
            <consortium name="US DOE Joint Genome Institute"/>
            <person name="Brown P.J."/>
            <person name="Kysela D.T."/>
            <person name="Buechlein A."/>
            <person name="Hemmerich C."/>
            <person name="Brun Y.V."/>
        </authorList>
    </citation>
    <scope>NUCLEOTIDE SEQUENCE [LARGE SCALE GENOMIC DNA]</scope>
    <source>
        <strain evidence="4">ATCC 21756 / DSM 7131 / JCM 7823 / NBRC 15250 / LMG 17158 / TK0059</strain>
    </source>
</reference>
<accession>D5VNC5</accession>
<feature type="chain" id="PRO_5003079049" evidence="1">
    <location>
        <begin position="30"/>
        <end position="479"/>
    </location>
</feature>
<dbReference type="GO" id="GO:0006508">
    <property type="term" value="P:proteolysis"/>
    <property type="evidence" value="ECO:0007669"/>
    <property type="project" value="InterPro"/>
</dbReference>
<feature type="domain" description="Tail specific protease" evidence="2">
    <location>
        <begin position="228"/>
        <end position="450"/>
    </location>
</feature>
<sequence length="479" mass="50307">MGDNVVMFQRLRTAVLVLALCGAAWPAFAYDSKPWIEDARQIRAALGSRYPNVGWLTGDRGMDLDAAFRAVEGGLEKAKSDVEAKALLDRALASLADGHVQVDWSPVVAAPAASGPSVAAPPCADIRPQRQRPPVASGLPGWTPLDTGEGAREFPGGIVTVEGRKVGVVQIVLFMADRVVCEAAAAELKYPLDKPCEGDCSRRLDQHMYQLMSDRFAARLEAMKAAGAQVLMVDLAGNGGGREWAEVAVRQLSPLRLKSAPVRYVRSPLAAESLESLAQDIEANIGGEKGAAKAALLREAADLRTRAAEARRVCDPATDTACPLLIDAGYGSGVRASGDPVALADKAWGQSVFQPAKWSWREGVWSGPLIVLVDGKSASASEEFAAIIQDNKAGVIMGSPTLGAGCGHATGLGPVVLRNSGGRLSLPDCLRLRADGSNEIGGVEPDVLVGFRNTDGPALKARRLAMRLPAAVAQVTAGR</sequence>
<evidence type="ECO:0000313" key="4">
    <source>
        <dbReference type="Proteomes" id="UP000002629"/>
    </source>
</evidence>
<dbReference type="Pfam" id="PF03572">
    <property type="entry name" value="Peptidase_S41"/>
    <property type="match status" value="1"/>
</dbReference>
<evidence type="ECO:0000259" key="2">
    <source>
        <dbReference type="SMART" id="SM00245"/>
    </source>
</evidence>
<dbReference type="GO" id="GO:0007165">
    <property type="term" value="P:signal transduction"/>
    <property type="evidence" value="ECO:0007669"/>
    <property type="project" value="TreeGrafter"/>
</dbReference>
<dbReference type="GO" id="GO:0030288">
    <property type="term" value="C:outer membrane-bounded periplasmic space"/>
    <property type="evidence" value="ECO:0007669"/>
    <property type="project" value="TreeGrafter"/>
</dbReference>
<dbReference type="Gene3D" id="3.90.226.10">
    <property type="entry name" value="2-enoyl-CoA Hydratase, Chain A, domain 1"/>
    <property type="match status" value="1"/>
</dbReference>
<keyword evidence="1" id="KW-0732">Signal</keyword>
<dbReference type="AlphaFoldDB" id="D5VNC5"/>
<evidence type="ECO:0000313" key="3">
    <source>
        <dbReference type="EMBL" id="ADG11998.1"/>
    </source>
</evidence>
<feature type="signal peptide" evidence="1">
    <location>
        <begin position="1"/>
        <end position="29"/>
    </location>
</feature>
<dbReference type="SMART" id="SM00245">
    <property type="entry name" value="TSPc"/>
    <property type="match status" value="1"/>
</dbReference>
<dbReference type="InterPro" id="IPR005151">
    <property type="entry name" value="Tail-specific_protease"/>
</dbReference>
<dbReference type="InterPro" id="IPR029045">
    <property type="entry name" value="ClpP/crotonase-like_dom_sf"/>
</dbReference>
<dbReference type="SUPFAM" id="SSF52096">
    <property type="entry name" value="ClpP/crotonase"/>
    <property type="match status" value="1"/>
</dbReference>
<gene>
    <name evidence="3" type="ordered locus">Cseg_3573</name>
</gene>
<dbReference type="KEGG" id="cse:Cseg_3573"/>
<dbReference type="GO" id="GO:0008236">
    <property type="term" value="F:serine-type peptidase activity"/>
    <property type="evidence" value="ECO:0007669"/>
    <property type="project" value="InterPro"/>
</dbReference>
<dbReference type="GO" id="GO:0004175">
    <property type="term" value="F:endopeptidase activity"/>
    <property type="evidence" value="ECO:0007669"/>
    <property type="project" value="TreeGrafter"/>
</dbReference>
<dbReference type="EMBL" id="CP002008">
    <property type="protein sequence ID" value="ADG11998.1"/>
    <property type="molecule type" value="Genomic_DNA"/>
</dbReference>
<dbReference type="HOGENOM" id="CLU_569497_0_0_5"/>
<evidence type="ECO:0000256" key="1">
    <source>
        <dbReference type="SAM" id="SignalP"/>
    </source>
</evidence>